<organism evidence="2 3">
    <name type="scientific">Pseudanabaena frigida</name>
    <dbReference type="NCBI Taxonomy" id="945775"/>
    <lineage>
        <taxon>Bacteria</taxon>
        <taxon>Bacillati</taxon>
        <taxon>Cyanobacteriota</taxon>
        <taxon>Cyanophyceae</taxon>
        <taxon>Pseudanabaenales</taxon>
        <taxon>Pseudanabaenaceae</taxon>
        <taxon>Pseudanabaena</taxon>
    </lineage>
</organism>
<evidence type="ECO:0000313" key="2">
    <source>
        <dbReference type="EMBL" id="PZO44503.1"/>
    </source>
</evidence>
<sequence length="80" mass="9066">MQATKKLLVSKVTSKFQTTIPQTIRDMMGISQGDAVVFEIEEGRVFIKRLQPLDLDYLNSVSGTLSEWASPEDEEAYRDL</sequence>
<name>A0A2W4WHB1_9CYAN</name>
<dbReference type="GO" id="GO:0003677">
    <property type="term" value="F:DNA binding"/>
    <property type="evidence" value="ECO:0007669"/>
    <property type="project" value="InterPro"/>
</dbReference>
<evidence type="ECO:0000313" key="3">
    <source>
        <dbReference type="Proteomes" id="UP000249467"/>
    </source>
</evidence>
<reference evidence="2 3" key="2">
    <citation type="submission" date="2018-06" db="EMBL/GenBank/DDBJ databases">
        <title>Metagenomic assembly of (sub)arctic Cyanobacteria and their associated microbiome from non-axenic cultures.</title>
        <authorList>
            <person name="Baurain D."/>
        </authorList>
    </citation>
    <scope>NUCLEOTIDE SEQUENCE [LARGE SCALE GENOMIC DNA]</scope>
    <source>
        <strain evidence="2">ULC066bin1</strain>
    </source>
</reference>
<dbReference type="AlphaFoldDB" id="A0A2W4WHB1"/>
<dbReference type="EMBL" id="QBML01000002">
    <property type="protein sequence ID" value="PZO44503.1"/>
    <property type="molecule type" value="Genomic_DNA"/>
</dbReference>
<reference evidence="2 3" key="1">
    <citation type="submission" date="2018-04" db="EMBL/GenBank/DDBJ databases">
        <authorList>
            <person name="Go L.Y."/>
            <person name="Mitchell J.A."/>
        </authorList>
    </citation>
    <scope>NUCLEOTIDE SEQUENCE [LARGE SCALE GENOMIC DNA]</scope>
    <source>
        <strain evidence="2">ULC066bin1</strain>
    </source>
</reference>
<gene>
    <name evidence="2" type="ORF">DCF19_01770</name>
</gene>
<dbReference type="Pfam" id="PF04014">
    <property type="entry name" value="MazE_antitoxin"/>
    <property type="match status" value="1"/>
</dbReference>
<accession>A0A2W4WHB1</accession>
<dbReference type="Proteomes" id="UP000249467">
    <property type="component" value="Unassembled WGS sequence"/>
</dbReference>
<dbReference type="Gene3D" id="2.10.260.10">
    <property type="match status" value="1"/>
</dbReference>
<feature type="domain" description="SpoVT-AbrB" evidence="1">
    <location>
        <begin position="10"/>
        <end position="55"/>
    </location>
</feature>
<dbReference type="SMART" id="SM00966">
    <property type="entry name" value="SpoVT_AbrB"/>
    <property type="match status" value="1"/>
</dbReference>
<dbReference type="InterPro" id="IPR037914">
    <property type="entry name" value="SpoVT-AbrB_sf"/>
</dbReference>
<dbReference type="SUPFAM" id="SSF89447">
    <property type="entry name" value="AbrB/MazE/MraZ-like"/>
    <property type="match status" value="1"/>
</dbReference>
<comment type="caution">
    <text evidence="2">The sequence shown here is derived from an EMBL/GenBank/DDBJ whole genome shotgun (WGS) entry which is preliminary data.</text>
</comment>
<protein>
    <submittedName>
        <fullName evidence="2">AbrB family transcriptional regulator</fullName>
    </submittedName>
</protein>
<dbReference type="NCBIfam" id="TIGR01439">
    <property type="entry name" value="lp_hng_hel_AbrB"/>
    <property type="match status" value="1"/>
</dbReference>
<dbReference type="InterPro" id="IPR007159">
    <property type="entry name" value="SpoVT-AbrB_dom"/>
</dbReference>
<proteinExistence type="predicted"/>
<evidence type="ECO:0000259" key="1">
    <source>
        <dbReference type="SMART" id="SM00966"/>
    </source>
</evidence>